<dbReference type="Proteomes" id="UP000245469">
    <property type="component" value="Unassembled WGS sequence"/>
</dbReference>
<dbReference type="FunFam" id="3.10.50.40:FF:000006">
    <property type="entry name" value="Peptidyl-prolyl cis-trans isomerase"/>
    <property type="match status" value="1"/>
</dbReference>
<comment type="caution">
    <text evidence="9">The sequence shown here is derived from an EMBL/GenBank/DDBJ whole genome shotgun (WGS) entry which is preliminary data.</text>
</comment>
<name>A0A316A5J6_9ACTN</name>
<dbReference type="InterPro" id="IPR001179">
    <property type="entry name" value="PPIase_FKBP_dom"/>
</dbReference>
<evidence type="ECO:0000256" key="5">
    <source>
        <dbReference type="ARBA" id="ARBA00023235"/>
    </source>
</evidence>
<dbReference type="PROSITE" id="PS50059">
    <property type="entry name" value="FKBP_PPIASE"/>
    <property type="match status" value="2"/>
</dbReference>
<comment type="catalytic activity">
    <reaction evidence="1 6">
        <text>[protein]-peptidylproline (omega=180) = [protein]-peptidylproline (omega=0)</text>
        <dbReference type="Rhea" id="RHEA:16237"/>
        <dbReference type="Rhea" id="RHEA-COMP:10747"/>
        <dbReference type="Rhea" id="RHEA-COMP:10748"/>
        <dbReference type="ChEBI" id="CHEBI:83833"/>
        <dbReference type="ChEBI" id="CHEBI:83834"/>
        <dbReference type="EC" id="5.2.1.8"/>
    </reaction>
</comment>
<dbReference type="PANTHER" id="PTHR43811:SF19">
    <property type="entry name" value="39 KDA FK506-BINDING NUCLEAR PROTEIN"/>
    <property type="match status" value="1"/>
</dbReference>
<dbReference type="EMBL" id="QGDQ01000014">
    <property type="protein sequence ID" value="PWJ53176.1"/>
    <property type="molecule type" value="Genomic_DNA"/>
</dbReference>
<dbReference type="RefSeq" id="WP_109774788.1">
    <property type="nucleotide sequence ID" value="NZ_QGDQ01000014.1"/>
</dbReference>
<evidence type="ECO:0000256" key="3">
    <source>
        <dbReference type="ARBA" id="ARBA00013194"/>
    </source>
</evidence>
<evidence type="ECO:0000313" key="10">
    <source>
        <dbReference type="Proteomes" id="UP000245469"/>
    </source>
</evidence>
<feature type="domain" description="PPIase FKBP-type" evidence="8">
    <location>
        <begin position="252"/>
        <end position="340"/>
    </location>
</feature>
<keyword evidence="7" id="KW-0732">Signal</keyword>
<dbReference type="Pfam" id="PF00254">
    <property type="entry name" value="FKBP_C"/>
    <property type="match status" value="2"/>
</dbReference>
<gene>
    <name evidence="9" type="ORF">BXY45_11471</name>
</gene>
<accession>A0A316A5J6</accession>
<reference evidence="9 10" key="1">
    <citation type="submission" date="2018-03" db="EMBL/GenBank/DDBJ databases">
        <title>Genomic Encyclopedia of Archaeal and Bacterial Type Strains, Phase II (KMG-II): from individual species to whole genera.</title>
        <authorList>
            <person name="Goeker M."/>
        </authorList>
    </citation>
    <scope>NUCLEOTIDE SEQUENCE [LARGE SCALE GENOMIC DNA]</scope>
    <source>
        <strain evidence="9 10">DSM 44889</strain>
    </source>
</reference>
<dbReference type="OrthoDB" id="25996at2"/>
<dbReference type="EC" id="5.2.1.8" evidence="3 6"/>
<evidence type="ECO:0000256" key="6">
    <source>
        <dbReference type="PROSITE-ProRule" id="PRU00277"/>
    </source>
</evidence>
<feature type="chain" id="PRO_5016351393" description="peptidylprolyl isomerase" evidence="7">
    <location>
        <begin position="24"/>
        <end position="340"/>
    </location>
</feature>
<evidence type="ECO:0000313" key="9">
    <source>
        <dbReference type="EMBL" id="PWJ53176.1"/>
    </source>
</evidence>
<evidence type="ECO:0000256" key="7">
    <source>
        <dbReference type="SAM" id="SignalP"/>
    </source>
</evidence>
<keyword evidence="10" id="KW-1185">Reference proteome</keyword>
<keyword evidence="5 6" id="KW-0413">Isomerase</keyword>
<sequence>MLAARRRPALVALLLAGALALSACSGGGGDDDGAGDGASSAASSAAPAAVGKADLSKITVTPPAEGATGAAAVPAVTVPAGFSTGETTTTVLSEGTGDPISAGEVVSVEFVGLNGASGKQFGASSWSGKPVQFVLGPGVIPGFSKALDGAKVGDRVLTAVAPVDGYGPQGGLPQASIGASDTLVYLIDVLGVSPGWATGTPETAPLPAGVTSVTVDQQTHAPTIVVDSKASPPTQLVKQVLVTGKGAPVQNGQQLTMQYTGVTWSTGKEFDSSWKRGAPFDFQLGAGQVIKGWDQGLEGVPVGSQVLLVIPPALGYEDKAQGDIPANSTLVFVVDVLAAQ</sequence>
<evidence type="ECO:0000256" key="4">
    <source>
        <dbReference type="ARBA" id="ARBA00023110"/>
    </source>
</evidence>
<dbReference type="SUPFAM" id="SSF54534">
    <property type="entry name" value="FKBP-like"/>
    <property type="match status" value="2"/>
</dbReference>
<dbReference type="AlphaFoldDB" id="A0A316A5J6"/>
<evidence type="ECO:0000256" key="1">
    <source>
        <dbReference type="ARBA" id="ARBA00000971"/>
    </source>
</evidence>
<protein>
    <recommendedName>
        <fullName evidence="3 6">peptidylprolyl isomerase</fullName>
        <ecNumber evidence="3 6">5.2.1.8</ecNumber>
    </recommendedName>
</protein>
<feature type="signal peptide" evidence="7">
    <location>
        <begin position="1"/>
        <end position="23"/>
    </location>
</feature>
<dbReference type="Gene3D" id="3.10.50.40">
    <property type="match status" value="2"/>
</dbReference>
<feature type="domain" description="PPIase FKBP-type" evidence="8">
    <location>
        <begin position="103"/>
        <end position="193"/>
    </location>
</feature>
<organism evidence="9 10">
    <name type="scientific">Quadrisphaera granulorum</name>
    <dbReference type="NCBI Taxonomy" id="317664"/>
    <lineage>
        <taxon>Bacteria</taxon>
        <taxon>Bacillati</taxon>
        <taxon>Actinomycetota</taxon>
        <taxon>Actinomycetes</taxon>
        <taxon>Kineosporiales</taxon>
        <taxon>Kineosporiaceae</taxon>
        <taxon>Quadrisphaera</taxon>
    </lineage>
</organism>
<dbReference type="GO" id="GO:0003755">
    <property type="term" value="F:peptidyl-prolyl cis-trans isomerase activity"/>
    <property type="evidence" value="ECO:0007669"/>
    <property type="project" value="UniProtKB-KW"/>
</dbReference>
<dbReference type="PANTHER" id="PTHR43811">
    <property type="entry name" value="FKBP-TYPE PEPTIDYL-PROLYL CIS-TRANS ISOMERASE FKPA"/>
    <property type="match status" value="1"/>
</dbReference>
<keyword evidence="4 6" id="KW-0697">Rotamase</keyword>
<comment type="similarity">
    <text evidence="2">Belongs to the FKBP-type PPIase family.</text>
</comment>
<dbReference type="InterPro" id="IPR046357">
    <property type="entry name" value="PPIase_dom_sf"/>
</dbReference>
<evidence type="ECO:0000259" key="8">
    <source>
        <dbReference type="PROSITE" id="PS50059"/>
    </source>
</evidence>
<dbReference type="PROSITE" id="PS51257">
    <property type="entry name" value="PROKAR_LIPOPROTEIN"/>
    <property type="match status" value="1"/>
</dbReference>
<proteinExistence type="inferred from homology"/>
<evidence type="ECO:0000256" key="2">
    <source>
        <dbReference type="ARBA" id="ARBA00006577"/>
    </source>
</evidence>